<accession>A0A5B8MYE6</accession>
<dbReference type="InterPro" id="IPR036514">
    <property type="entry name" value="SGNH_hydro_sf"/>
</dbReference>
<reference evidence="2 3" key="1">
    <citation type="submission" date="2018-07" db="EMBL/GenBank/DDBJ databases">
        <title>The complete nuclear genome of the prasinophyte Chloropicon primus (CCMP1205).</title>
        <authorList>
            <person name="Pombert J.-F."/>
            <person name="Otis C."/>
            <person name="Turmel M."/>
            <person name="Lemieux C."/>
        </authorList>
    </citation>
    <scope>NUCLEOTIDE SEQUENCE [LARGE SCALE GENOMIC DNA]</scope>
    <source>
        <strain evidence="2 3">CCMP1205</strain>
    </source>
</reference>
<evidence type="ECO:0000313" key="3">
    <source>
        <dbReference type="Proteomes" id="UP000316726"/>
    </source>
</evidence>
<dbReference type="CDD" id="cd01836">
    <property type="entry name" value="FeeA_FeeB_like"/>
    <property type="match status" value="1"/>
</dbReference>
<gene>
    <name evidence="2" type="ORF">A3770_16p76440</name>
</gene>
<name>A0A5B8MYE6_9CHLO</name>
<organism evidence="2 3">
    <name type="scientific">Chloropicon primus</name>
    <dbReference type="NCBI Taxonomy" id="1764295"/>
    <lineage>
        <taxon>Eukaryota</taxon>
        <taxon>Viridiplantae</taxon>
        <taxon>Chlorophyta</taxon>
        <taxon>Chloropicophyceae</taxon>
        <taxon>Chloropicales</taxon>
        <taxon>Chloropicaceae</taxon>
        <taxon>Chloropicon</taxon>
    </lineage>
</organism>
<keyword evidence="3" id="KW-1185">Reference proteome</keyword>
<dbReference type="InterPro" id="IPR013830">
    <property type="entry name" value="SGNH_hydro"/>
</dbReference>
<dbReference type="Pfam" id="PF13472">
    <property type="entry name" value="Lipase_GDSL_2"/>
    <property type="match status" value="1"/>
</dbReference>
<dbReference type="SUPFAM" id="SSF52266">
    <property type="entry name" value="SGNH hydrolase"/>
    <property type="match status" value="1"/>
</dbReference>
<dbReference type="EMBL" id="CP031049">
    <property type="protein sequence ID" value="QDZ25126.1"/>
    <property type="molecule type" value="Genomic_DNA"/>
</dbReference>
<dbReference type="AlphaFoldDB" id="A0A5B8MYE6"/>
<evidence type="ECO:0000313" key="2">
    <source>
        <dbReference type="EMBL" id="QDZ25126.1"/>
    </source>
</evidence>
<dbReference type="Gene3D" id="3.40.50.1110">
    <property type="entry name" value="SGNH hydrolase"/>
    <property type="match status" value="1"/>
</dbReference>
<proteinExistence type="predicted"/>
<sequence>MGTLSPIVTACVSTLVPLGLAGAYFLSELGYVAMFTPRLPEAPGPTKGLADESKGSEGSKGKALRMVCIGDSVAAGCGLTSNEEACAGTFARHLSKHSGRPVSWRVIGRNGYEAARIEKNHVKRIPGNPDVVVLSVGVNNLLAMQSDAVFKEELRSLLSAIRAKVGEHSAIILLGMPPMSMFVALTPLLKRLAGAKAKAFNGVMAKVCSALPGTVIHVDYTGPGINDLVRREMGTVPSSLSSLKSFFAPDGFHPGPLALDFMATLLFETYEIKCRELEGEVDSLESPGEEAGHLEPGRILQNVSFVRKSGNPAA</sequence>
<feature type="domain" description="SGNH hydrolase-type esterase" evidence="1">
    <location>
        <begin position="68"/>
        <end position="256"/>
    </location>
</feature>
<protein>
    <recommendedName>
        <fullName evidence="1">SGNH hydrolase-type esterase domain-containing protein</fullName>
    </recommendedName>
</protein>
<dbReference type="Proteomes" id="UP000316726">
    <property type="component" value="Chromosome 16"/>
</dbReference>
<evidence type="ECO:0000259" key="1">
    <source>
        <dbReference type="Pfam" id="PF13472"/>
    </source>
</evidence>